<name>A0A822V4Q0_AGRTU</name>
<dbReference type="EMBL" id="FCNL01000027">
    <property type="protein sequence ID" value="CVI20427.1"/>
    <property type="molecule type" value="Genomic_DNA"/>
</dbReference>
<dbReference type="Proteomes" id="UP000192074">
    <property type="component" value="Unassembled WGS sequence"/>
</dbReference>
<organism evidence="2 3">
    <name type="scientific">Agrobacterium tumefaciens str. B6</name>
    <dbReference type="NCBI Taxonomy" id="1183423"/>
    <lineage>
        <taxon>Bacteria</taxon>
        <taxon>Pseudomonadati</taxon>
        <taxon>Pseudomonadota</taxon>
        <taxon>Alphaproteobacteria</taxon>
        <taxon>Hyphomicrobiales</taxon>
        <taxon>Rhizobiaceae</taxon>
        <taxon>Rhizobium/Agrobacterium group</taxon>
        <taxon>Agrobacterium</taxon>
        <taxon>Agrobacterium tumefaciens complex</taxon>
    </lineage>
</organism>
<evidence type="ECO:0000256" key="1">
    <source>
        <dbReference type="SAM" id="MobiDB-lite"/>
    </source>
</evidence>
<sequence length="62" mass="6711">MMVSSGTFGGEALDWSKGYGGEAEPASIQRSSSYSGRCWRRDKRREASAQRQCLPGRQGVGA</sequence>
<protein>
    <submittedName>
        <fullName evidence="2">Uncharacterized protein</fullName>
    </submittedName>
</protein>
<evidence type="ECO:0000313" key="2">
    <source>
        <dbReference type="EMBL" id="CVI20427.1"/>
    </source>
</evidence>
<accession>A0A822V4Q0</accession>
<feature type="region of interest" description="Disordered" evidence="1">
    <location>
        <begin position="43"/>
        <end position="62"/>
    </location>
</feature>
<evidence type="ECO:0000313" key="3">
    <source>
        <dbReference type="Proteomes" id="UP000192074"/>
    </source>
</evidence>
<proteinExistence type="predicted"/>
<feature type="region of interest" description="Disordered" evidence="1">
    <location>
        <begin position="1"/>
        <end position="35"/>
    </location>
</feature>
<reference evidence="2 3" key="1">
    <citation type="submission" date="2016-01" db="EMBL/GenBank/DDBJ databases">
        <authorList>
            <person name="Regsiter A."/>
            <person name="william w."/>
        </authorList>
    </citation>
    <scope>NUCLEOTIDE SEQUENCE [LARGE SCALE GENOMIC DNA]</scope>
    <source>
        <strain evidence="2 3">B6</strain>
    </source>
</reference>
<gene>
    <name evidence="2" type="ORF">AGR4A_Lc10109</name>
</gene>
<comment type="caution">
    <text evidence="2">The sequence shown here is derived from an EMBL/GenBank/DDBJ whole genome shotgun (WGS) entry which is preliminary data.</text>
</comment>
<dbReference type="AlphaFoldDB" id="A0A822V4Q0"/>